<dbReference type="InterPro" id="IPR001314">
    <property type="entry name" value="Peptidase_S1A"/>
</dbReference>
<evidence type="ECO:0000256" key="1">
    <source>
        <dbReference type="ARBA" id="ARBA00007664"/>
    </source>
</evidence>
<dbReference type="Proteomes" id="UP000301870">
    <property type="component" value="Chromosome 16"/>
</dbReference>
<dbReference type="PRINTS" id="PR00722">
    <property type="entry name" value="CHYMOTRYPSIN"/>
</dbReference>
<dbReference type="SMART" id="SM00020">
    <property type="entry name" value="Tryp_SPc"/>
    <property type="match status" value="1"/>
</dbReference>
<comment type="similarity">
    <text evidence="1">Belongs to the peptidase S1 family.</text>
</comment>
<dbReference type="InterPro" id="IPR043504">
    <property type="entry name" value="Peptidase_S1_PA_chymotrypsin"/>
</dbReference>
<keyword evidence="6" id="KW-0732">Signal</keyword>
<evidence type="ECO:0000256" key="4">
    <source>
        <dbReference type="ARBA" id="ARBA00022825"/>
    </source>
</evidence>
<keyword evidence="5" id="KW-1015">Disulfide bond</keyword>
<proteinExistence type="inferred from homology"/>
<protein>
    <submittedName>
        <fullName evidence="9">Trypsin, alkaline C-like</fullName>
    </submittedName>
</protein>
<dbReference type="GO" id="GO:0006508">
    <property type="term" value="P:proteolysis"/>
    <property type="evidence" value="ECO:0007669"/>
    <property type="project" value="UniProtKB-KW"/>
</dbReference>
<dbReference type="Pfam" id="PF00089">
    <property type="entry name" value="Trypsin"/>
    <property type="match status" value="1"/>
</dbReference>
<reference evidence="9" key="1">
    <citation type="submission" date="2025-08" db="UniProtKB">
        <authorList>
            <consortium name="RefSeq"/>
        </authorList>
    </citation>
    <scope>IDENTIFICATION</scope>
    <source>
        <strain evidence="9">Ishihara</strain>
        <tissue evidence="9">Whole body</tissue>
    </source>
</reference>
<dbReference type="AlphaFoldDB" id="A0A9J7E530"/>
<organism evidence="8 9">
    <name type="scientific">Spodoptera litura</name>
    <name type="common">Asian cotton leafworm</name>
    <dbReference type="NCBI Taxonomy" id="69820"/>
    <lineage>
        <taxon>Eukaryota</taxon>
        <taxon>Metazoa</taxon>
        <taxon>Ecdysozoa</taxon>
        <taxon>Arthropoda</taxon>
        <taxon>Hexapoda</taxon>
        <taxon>Insecta</taxon>
        <taxon>Pterygota</taxon>
        <taxon>Neoptera</taxon>
        <taxon>Endopterygota</taxon>
        <taxon>Lepidoptera</taxon>
        <taxon>Glossata</taxon>
        <taxon>Ditrysia</taxon>
        <taxon>Noctuoidea</taxon>
        <taxon>Noctuidae</taxon>
        <taxon>Amphipyrinae</taxon>
        <taxon>Spodoptera</taxon>
    </lineage>
</organism>
<dbReference type="InterPro" id="IPR009003">
    <property type="entry name" value="Peptidase_S1_PA"/>
</dbReference>
<keyword evidence="4" id="KW-0720">Serine protease</keyword>
<dbReference type="SUPFAM" id="SSF50494">
    <property type="entry name" value="Trypsin-like serine proteases"/>
    <property type="match status" value="1"/>
</dbReference>
<evidence type="ECO:0000313" key="9">
    <source>
        <dbReference type="RefSeq" id="XP_022821642.1"/>
    </source>
</evidence>
<keyword evidence="2" id="KW-0645">Protease</keyword>
<dbReference type="InterPro" id="IPR001254">
    <property type="entry name" value="Trypsin_dom"/>
</dbReference>
<dbReference type="OrthoDB" id="7186427at2759"/>
<evidence type="ECO:0000256" key="3">
    <source>
        <dbReference type="ARBA" id="ARBA00022801"/>
    </source>
</evidence>
<dbReference type="Gene3D" id="2.40.10.10">
    <property type="entry name" value="Trypsin-like serine proteases"/>
    <property type="match status" value="1"/>
</dbReference>
<dbReference type="PROSITE" id="PS50240">
    <property type="entry name" value="TRYPSIN_DOM"/>
    <property type="match status" value="1"/>
</dbReference>
<dbReference type="InterPro" id="IPR050430">
    <property type="entry name" value="Peptidase_S1"/>
</dbReference>
<dbReference type="CDD" id="cd00190">
    <property type="entry name" value="Tryp_SPc"/>
    <property type="match status" value="1"/>
</dbReference>
<evidence type="ECO:0000256" key="6">
    <source>
        <dbReference type="SAM" id="SignalP"/>
    </source>
</evidence>
<evidence type="ECO:0000256" key="5">
    <source>
        <dbReference type="ARBA" id="ARBA00023157"/>
    </source>
</evidence>
<evidence type="ECO:0000313" key="8">
    <source>
        <dbReference type="Proteomes" id="UP000301870"/>
    </source>
</evidence>
<name>A0A9J7E530_SPOLT</name>
<gene>
    <name evidence="9" type="primary">LOC111353052</name>
</gene>
<feature type="signal peptide" evidence="6">
    <location>
        <begin position="1"/>
        <end position="16"/>
    </location>
</feature>
<dbReference type="PANTHER" id="PTHR24276">
    <property type="entry name" value="POLYSERASE-RELATED"/>
    <property type="match status" value="1"/>
</dbReference>
<dbReference type="GO" id="GO:0004252">
    <property type="term" value="F:serine-type endopeptidase activity"/>
    <property type="evidence" value="ECO:0007669"/>
    <property type="project" value="InterPro"/>
</dbReference>
<sequence>MQVLPLLALCIAAVAGAEIRSDSQRIWGGSASNIQNYPYLASLLDTDRFNLFWQACAGTILNNRAVLTVAHCITDERLHLWRVRVGTSYGNGGGAVHEIQRHIIHPLYTSKIMDHNIAIVHVVVPFTFSNLISPASIAGPNYNVADNQGVIAVGWGWGYSCTPSTWSADDRRFPEIMREVPLLTTPQETCRNSYVPQGITITDNMLCAGWPIDNRGHCSEDSGTPLVHNGVVIGVFAFRFGISNPEHQSVHTRVSSYTSWITSNA</sequence>
<evidence type="ECO:0000259" key="7">
    <source>
        <dbReference type="PROSITE" id="PS50240"/>
    </source>
</evidence>
<dbReference type="RefSeq" id="XP_022821642.1">
    <property type="nucleotide sequence ID" value="XM_022965874.1"/>
</dbReference>
<keyword evidence="8" id="KW-1185">Reference proteome</keyword>
<accession>A0A9J7E530</accession>
<feature type="domain" description="Peptidase S1" evidence="7">
    <location>
        <begin position="26"/>
        <end position="265"/>
    </location>
</feature>
<dbReference type="GeneID" id="111353052"/>
<evidence type="ECO:0000256" key="2">
    <source>
        <dbReference type="ARBA" id="ARBA00022670"/>
    </source>
</evidence>
<feature type="chain" id="PRO_5039915968" evidence="6">
    <location>
        <begin position="17"/>
        <end position="265"/>
    </location>
</feature>
<dbReference type="PANTHER" id="PTHR24276:SF91">
    <property type="entry name" value="AT26814P-RELATED"/>
    <property type="match status" value="1"/>
</dbReference>
<dbReference type="KEGG" id="sliu:111353052"/>
<keyword evidence="3" id="KW-0378">Hydrolase</keyword>